<dbReference type="GO" id="GO:0006260">
    <property type="term" value="P:DNA replication"/>
    <property type="evidence" value="ECO:0007669"/>
    <property type="project" value="UniProtKB-UniRule"/>
</dbReference>
<dbReference type="EMBL" id="VSRR010002277">
    <property type="protein sequence ID" value="MPC30556.1"/>
    <property type="molecule type" value="Genomic_DNA"/>
</dbReference>
<feature type="compositionally biased region" description="Polar residues" evidence="1">
    <location>
        <begin position="113"/>
        <end position="126"/>
    </location>
</feature>
<proteinExistence type="predicted"/>
<evidence type="ECO:0000259" key="2">
    <source>
        <dbReference type="Pfam" id="PF24882"/>
    </source>
</evidence>
<dbReference type="InterPro" id="IPR007220">
    <property type="entry name" value="ORC2"/>
</dbReference>
<dbReference type="GO" id="GO:0003688">
    <property type="term" value="F:DNA replication origin binding"/>
    <property type="evidence" value="ECO:0007669"/>
    <property type="project" value="UniProtKB-UniRule"/>
</dbReference>
<accession>A0A5B7EBK5</accession>
<feature type="domain" description="Origin recognition complex subunit 2 winged-helix" evidence="2">
    <location>
        <begin position="309"/>
        <end position="355"/>
    </location>
</feature>
<dbReference type="OrthoDB" id="20198at2759"/>
<feature type="region of interest" description="Disordered" evidence="1">
    <location>
        <begin position="108"/>
        <end position="153"/>
    </location>
</feature>
<gene>
    <name evidence="3" type="primary">Orc2</name>
    <name evidence="3" type="ORF">E2C01_023823</name>
</gene>
<protein>
    <submittedName>
        <fullName evidence="3">Origin recognition complex subunit 2</fullName>
    </submittedName>
</protein>
<reference evidence="3 4" key="1">
    <citation type="submission" date="2019-05" db="EMBL/GenBank/DDBJ databases">
        <title>Another draft genome of Portunus trituberculatus and its Hox gene families provides insights of decapod evolution.</title>
        <authorList>
            <person name="Jeong J.-H."/>
            <person name="Song I."/>
            <person name="Kim S."/>
            <person name="Choi T."/>
            <person name="Kim D."/>
            <person name="Ryu S."/>
            <person name="Kim W."/>
        </authorList>
    </citation>
    <scope>NUCLEOTIDE SEQUENCE [LARGE SCALE GENOMIC DNA]</scope>
    <source>
        <tissue evidence="3">Muscle</tissue>
    </source>
</reference>
<keyword evidence="4" id="KW-1185">Reference proteome</keyword>
<evidence type="ECO:0000313" key="4">
    <source>
        <dbReference type="Proteomes" id="UP000324222"/>
    </source>
</evidence>
<sequence>MSVHVAVNKKGLILPTAPHAPPVHCSQLILRCLRVVAPLSQRNCGRTQNSCNGFSHDGAELPTVHETDEYNQEVFFKPTELLGNEENHIRTATVFGFHTPKKRLSMLEKAESATKTGNSPRTPHTPHSTHRSLPGTPRTPKTPNSARKSMRFENPQKCKKTVCGTRCSNSLHLQEKSKESATNTRFTDIANTKKKTYATCHRNEHATLNTGPANHITASTAPDHAVMNSEDYFIANGNSKKITTSDHTLSHLKTSGLSADTLQAALAELAPAHPEERQALVQEHVASFPRWMTFLCEGFSLFLYGLGSMSFVDLRQRCWEKFLVNSDLSLRAQLTEFKDHKLIRFKKGTDGAETIVEIECPAMCLAPLLSLEGRWPVRREDLDTGDGGPMAGRLTRAIAFRRPPDRNQHGGGEV</sequence>
<organism evidence="3 4">
    <name type="scientific">Portunus trituberculatus</name>
    <name type="common">Swimming crab</name>
    <name type="synonym">Neptunus trituberculatus</name>
    <dbReference type="NCBI Taxonomy" id="210409"/>
    <lineage>
        <taxon>Eukaryota</taxon>
        <taxon>Metazoa</taxon>
        <taxon>Ecdysozoa</taxon>
        <taxon>Arthropoda</taxon>
        <taxon>Crustacea</taxon>
        <taxon>Multicrustacea</taxon>
        <taxon>Malacostraca</taxon>
        <taxon>Eumalacostraca</taxon>
        <taxon>Eucarida</taxon>
        <taxon>Decapoda</taxon>
        <taxon>Pleocyemata</taxon>
        <taxon>Brachyura</taxon>
        <taxon>Eubrachyura</taxon>
        <taxon>Portunoidea</taxon>
        <taxon>Portunidae</taxon>
        <taxon>Portuninae</taxon>
        <taxon>Portunus</taxon>
    </lineage>
</organism>
<dbReference type="InterPro" id="IPR056773">
    <property type="entry name" value="WHD_ORC2"/>
</dbReference>
<dbReference type="Proteomes" id="UP000324222">
    <property type="component" value="Unassembled WGS sequence"/>
</dbReference>
<name>A0A5B7EBK5_PORTR</name>
<dbReference type="PANTHER" id="PTHR14052:SF0">
    <property type="entry name" value="ORIGIN RECOGNITION COMPLEX SUBUNIT 2"/>
    <property type="match status" value="1"/>
</dbReference>
<comment type="caution">
    <text evidence="3">The sequence shown here is derived from an EMBL/GenBank/DDBJ whole genome shotgun (WGS) entry which is preliminary data.</text>
</comment>
<dbReference type="PANTHER" id="PTHR14052">
    <property type="entry name" value="ORIGIN RECOGNITION COMPLEX SUBUNIT 2"/>
    <property type="match status" value="1"/>
</dbReference>
<dbReference type="GO" id="GO:0005664">
    <property type="term" value="C:nuclear origin of replication recognition complex"/>
    <property type="evidence" value="ECO:0007669"/>
    <property type="project" value="UniProtKB-UniRule"/>
</dbReference>
<evidence type="ECO:0000313" key="3">
    <source>
        <dbReference type="EMBL" id="MPC30556.1"/>
    </source>
</evidence>
<evidence type="ECO:0000256" key="1">
    <source>
        <dbReference type="SAM" id="MobiDB-lite"/>
    </source>
</evidence>
<dbReference type="Pfam" id="PF24882">
    <property type="entry name" value="WHD_ORC2"/>
    <property type="match status" value="1"/>
</dbReference>
<dbReference type="AlphaFoldDB" id="A0A5B7EBK5"/>